<reference evidence="3" key="1">
    <citation type="journal article" date="2019" name="Int. J. Syst. Evol. Microbiol.">
        <title>The Global Catalogue of Microorganisms (GCM) 10K type strain sequencing project: providing services to taxonomists for standard genome sequencing and annotation.</title>
        <authorList>
            <consortium name="The Broad Institute Genomics Platform"/>
            <consortium name="The Broad Institute Genome Sequencing Center for Infectious Disease"/>
            <person name="Wu L."/>
            <person name="Ma J."/>
        </authorList>
    </citation>
    <scope>NUCLEOTIDE SEQUENCE [LARGE SCALE GENOMIC DNA]</scope>
    <source>
        <strain evidence="3">KCTC 12861</strain>
    </source>
</reference>
<proteinExistence type="predicted"/>
<keyword evidence="1" id="KW-0732">Signal</keyword>
<dbReference type="Proteomes" id="UP000637980">
    <property type="component" value="Unassembled WGS sequence"/>
</dbReference>
<comment type="caution">
    <text evidence="2">The sequence shown here is derived from an EMBL/GenBank/DDBJ whole genome shotgun (WGS) entry which is preliminary data.</text>
</comment>
<protein>
    <submittedName>
        <fullName evidence="2">Uncharacterized protein</fullName>
    </submittedName>
</protein>
<evidence type="ECO:0000256" key="1">
    <source>
        <dbReference type="SAM" id="SignalP"/>
    </source>
</evidence>
<organism evidence="2 3">
    <name type="scientific">Pseudovibrio japonicus</name>
    <dbReference type="NCBI Taxonomy" id="366534"/>
    <lineage>
        <taxon>Bacteria</taxon>
        <taxon>Pseudomonadati</taxon>
        <taxon>Pseudomonadota</taxon>
        <taxon>Alphaproteobacteria</taxon>
        <taxon>Hyphomicrobiales</taxon>
        <taxon>Stappiaceae</taxon>
        <taxon>Pseudovibrio</taxon>
    </lineage>
</organism>
<feature type="chain" id="PRO_5046298445" evidence="1">
    <location>
        <begin position="24"/>
        <end position="106"/>
    </location>
</feature>
<dbReference type="RefSeq" id="WP_189438937.1">
    <property type="nucleotide sequence ID" value="NZ_BMXE01000012.1"/>
</dbReference>
<keyword evidence="3" id="KW-1185">Reference proteome</keyword>
<evidence type="ECO:0000313" key="3">
    <source>
        <dbReference type="Proteomes" id="UP000637980"/>
    </source>
</evidence>
<name>A0ABQ3ERB5_9HYPH</name>
<gene>
    <name evidence="2" type="ORF">GCM10007094_43810</name>
</gene>
<dbReference type="EMBL" id="BMXE01000012">
    <property type="protein sequence ID" value="GHB49744.1"/>
    <property type="molecule type" value="Genomic_DNA"/>
</dbReference>
<feature type="signal peptide" evidence="1">
    <location>
        <begin position="1"/>
        <end position="23"/>
    </location>
</feature>
<sequence length="106" mass="11319">MSEKRYGPAIFAGALFMSLSANAGIFGDAPDIVVCPLEGNATRQSGNVVFYIDGTEDDTPFYKPLGNTPVQLSVNSDGTLETRIPSCSGKTFDDLKQSGQAFNFND</sequence>
<evidence type="ECO:0000313" key="2">
    <source>
        <dbReference type="EMBL" id="GHB49744.1"/>
    </source>
</evidence>
<accession>A0ABQ3ERB5</accession>